<protein>
    <submittedName>
        <fullName evidence="2">(rape) hypothetical protein</fullName>
    </submittedName>
</protein>
<gene>
    <name evidence="2" type="ORF">DARMORV10_C04P55660.1</name>
</gene>
<evidence type="ECO:0000313" key="2">
    <source>
        <dbReference type="EMBL" id="CAF1862371.1"/>
    </source>
</evidence>
<name>A0A816JUP0_BRANA</name>
<keyword evidence="1" id="KW-0812">Transmembrane</keyword>
<reference evidence="2" key="1">
    <citation type="submission" date="2021-01" db="EMBL/GenBank/DDBJ databases">
        <authorList>
            <consortium name="Genoscope - CEA"/>
            <person name="William W."/>
        </authorList>
    </citation>
    <scope>NUCLEOTIDE SEQUENCE</scope>
</reference>
<dbReference type="AlphaFoldDB" id="A0A816JUP0"/>
<dbReference type="EMBL" id="HG994368">
    <property type="protein sequence ID" value="CAF1862371.1"/>
    <property type="molecule type" value="Genomic_DNA"/>
</dbReference>
<feature type="transmembrane region" description="Helical" evidence="1">
    <location>
        <begin position="41"/>
        <end position="60"/>
    </location>
</feature>
<sequence length="61" mass="7094">MILPSLSLLYLVDISTLSRKLLCKSQLHSCKDRCLVCNSYFFLYVTMVIWAFSIICCIFVH</sequence>
<keyword evidence="1" id="KW-1133">Transmembrane helix</keyword>
<dbReference type="Proteomes" id="UP001295469">
    <property type="component" value="Chromosome C04"/>
</dbReference>
<keyword evidence="1" id="KW-0472">Membrane</keyword>
<proteinExistence type="predicted"/>
<accession>A0A816JUP0</accession>
<organism evidence="2">
    <name type="scientific">Brassica napus</name>
    <name type="common">Rape</name>
    <dbReference type="NCBI Taxonomy" id="3708"/>
    <lineage>
        <taxon>Eukaryota</taxon>
        <taxon>Viridiplantae</taxon>
        <taxon>Streptophyta</taxon>
        <taxon>Embryophyta</taxon>
        <taxon>Tracheophyta</taxon>
        <taxon>Spermatophyta</taxon>
        <taxon>Magnoliopsida</taxon>
        <taxon>eudicotyledons</taxon>
        <taxon>Gunneridae</taxon>
        <taxon>Pentapetalae</taxon>
        <taxon>rosids</taxon>
        <taxon>malvids</taxon>
        <taxon>Brassicales</taxon>
        <taxon>Brassicaceae</taxon>
        <taxon>Brassiceae</taxon>
        <taxon>Brassica</taxon>
    </lineage>
</organism>
<evidence type="ECO:0000256" key="1">
    <source>
        <dbReference type="SAM" id="Phobius"/>
    </source>
</evidence>